<evidence type="ECO:0000256" key="2">
    <source>
        <dbReference type="SAM" id="MobiDB-lite"/>
    </source>
</evidence>
<accession>A0AAD8Z9M5</accession>
<dbReference type="CDD" id="cd00024">
    <property type="entry name" value="CD_CSD"/>
    <property type="match status" value="1"/>
</dbReference>
<proteinExistence type="predicted"/>
<feature type="domain" description="Chromo" evidence="3">
    <location>
        <begin position="8"/>
        <end position="58"/>
    </location>
</feature>
<dbReference type="InterPro" id="IPR023780">
    <property type="entry name" value="Chromo_domain"/>
</dbReference>
<name>A0AAD8Z9M5_9TELE</name>
<evidence type="ECO:0000313" key="4">
    <source>
        <dbReference type="EMBL" id="KAK1793820.1"/>
    </source>
</evidence>
<comment type="caution">
    <text evidence="4">The sequence shown here is derived from an EMBL/GenBank/DDBJ whole genome shotgun (WGS) entry which is preliminary data.</text>
</comment>
<dbReference type="PROSITE" id="PS50013">
    <property type="entry name" value="CHROMO_2"/>
    <property type="match status" value="1"/>
</dbReference>
<gene>
    <name evidence="4" type="ORF">P4O66_001546</name>
</gene>
<organism evidence="4 5">
    <name type="scientific">Electrophorus voltai</name>
    <dbReference type="NCBI Taxonomy" id="2609070"/>
    <lineage>
        <taxon>Eukaryota</taxon>
        <taxon>Metazoa</taxon>
        <taxon>Chordata</taxon>
        <taxon>Craniata</taxon>
        <taxon>Vertebrata</taxon>
        <taxon>Euteleostomi</taxon>
        <taxon>Actinopterygii</taxon>
        <taxon>Neopterygii</taxon>
        <taxon>Teleostei</taxon>
        <taxon>Ostariophysi</taxon>
        <taxon>Gymnotiformes</taxon>
        <taxon>Gymnotoidei</taxon>
        <taxon>Gymnotidae</taxon>
        <taxon>Electrophorus</taxon>
    </lineage>
</organism>
<dbReference type="GO" id="GO:0005634">
    <property type="term" value="C:nucleus"/>
    <property type="evidence" value="ECO:0007669"/>
    <property type="project" value="UniProtKB-SubCell"/>
</dbReference>
<dbReference type="SUPFAM" id="SSF54160">
    <property type="entry name" value="Chromo domain-like"/>
    <property type="match status" value="1"/>
</dbReference>
<comment type="subcellular location">
    <subcellularLocation>
        <location evidence="1">Nucleus</location>
    </subcellularLocation>
</comment>
<dbReference type="InterPro" id="IPR016197">
    <property type="entry name" value="Chromo-like_dom_sf"/>
</dbReference>
<dbReference type="AlphaFoldDB" id="A0AAD8Z9M5"/>
<evidence type="ECO:0000313" key="5">
    <source>
        <dbReference type="Proteomes" id="UP001239994"/>
    </source>
</evidence>
<keyword evidence="5" id="KW-1185">Reference proteome</keyword>
<dbReference type="Gene3D" id="2.40.50.40">
    <property type="match status" value="1"/>
</dbReference>
<dbReference type="Pfam" id="PF00385">
    <property type="entry name" value="Chromo"/>
    <property type="match status" value="1"/>
</dbReference>
<protein>
    <recommendedName>
        <fullName evidence="3">Chromo domain-containing protein</fullName>
    </recommendedName>
</protein>
<dbReference type="Proteomes" id="UP001239994">
    <property type="component" value="Unassembled WGS sequence"/>
</dbReference>
<feature type="region of interest" description="Disordered" evidence="2">
    <location>
        <begin position="133"/>
        <end position="153"/>
    </location>
</feature>
<sequence length="153" mass="17244">MVDGAPAYTVKHLLDVLQVCDGVQYLVDWEGYRPEEWSWVPFRHILDRELIRAFRQDRVADLGATPSGGEGGFKTCLRALTMHFRTFNPPPGDTLWYHGNMLTTLCFISCCSIQPAPGCSSPQLTAFNTVRRRGGENHQHPAGTRQRKEVALE</sequence>
<dbReference type="InterPro" id="IPR000953">
    <property type="entry name" value="Chromo/chromo_shadow_dom"/>
</dbReference>
<evidence type="ECO:0000256" key="1">
    <source>
        <dbReference type="ARBA" id="ARBA00004123"/>
    </source>
</evidence>
<evidence type="ECO:0000259" key="3">
    <source>
        <dbReference type="PROSITE" id="PS50013"/>
    </source>
</evidence>
<dbReference type="EMBL" id="JAROKS010000017">
    <property type="protein sequence ID" value="KAK1793820.1"/>
    <property type="molecule type" value="Genomic_DNA"/>
</dbReference>
<reference evidence="4" key="1">
    <citation type="submission" date="2023-03" db="EMBL/GenBank/DDBJ databases">
        <title>Electrophorus voltai genome.</title>
        <authorList>
            <person name="Bian C."/>
        </authorList>
    </citation>
    <scope>NUCLEOTIDE SEQUENCE</scope>
    <source>
        <strain evidence="4">CB-2022</strain>
        <tissue evidence="4">Muscle</tissue>
    </source>
</reference>